<proteinExistence type="predicted"/>
<dbReference type="OrthoDB" id="8000465at2"/>
<protein>
    <submittedName>
        <fullName evidence="2">Uncharacterized protein</fullName>
    </submittedName>
</protein>
<dbReference type="RefSeq" id="WP_126010601.1">
    <property type="nucleotide sequence ID" value="NZ_CP032509.1"/>
</dbReference>
<evidence type="ECO:0000313" key="3">
    <source>
        <dbReference type="Proteomes" id="UP000268192"/>
    </source>
</evidence>
<accession>A0A3S9B5U2</accession>
<evidence type="ECO:0000256" key="1">
    <source>
        <dbReference type="SAM" id="MobiDB-lite"/>
    </source>
</evidence>
<dbReference type="Proteomes" id="UP000268192">
    <property type="component" value="Chromosome"/>
</dbReference>
<evidence type="ECO:0000313" key="2">
    <source>
        <dbReference type="EMBL" id="AZN72284.1"/>
    </source>
</evidence>
<name>A0A3S9B5U2_9HYPH</name>
<reference evidence="2 3" key="1">
    <citation type="submission" date="2018-09" db="EMBL/GenBank/DDBJ databases">
        <title>Marinorhizobium profundi gen. nov., sp. nov., isolated from a deep-sea sediment sample from the New Britain Trench and proposal of Marinorhizobiaceae fam. nov. in the order Rhizobiales of the class Alphaproteobacteria.</title>
        <authorList>
            <person name="Cao J."/>
        </authorList>
    </citation>
    <scope>NUCLEOTIDE SEQUENCE [LARGE SCALE GENOMIC DNA]</scope>
    <source>
        <strain evidence="2 3">WS11</strain>
    </source>
</reference>
<dbReference type="AlphaFoldDB" id="A0A3S9B5U2"/>
<organism evidence="2 3">
    <name type="scientific">Georhizobium profundi</name>
    <dbReference type="NCBI Taxonomy" id="2341112"/>
    <lineage>
        <taxon>Bacteria</taxon>
        <taxon>Pseudomonadati</taxon>
        <taxon>Pseudomonadota</taxon>
        <taxon>Alphaproteobacteria</taxon>
        <taxon>Hyphomicrobiales</taxon>
        <taxon>Rhizobiaceae</taxon>
        <taxon>Georhizobium</taxon>
    </lineage>
</organism>
<keyword evidence="3" id="KW-1185">Reference proteome</keyword>
<gene>
    <name evidence="2" type="ORF">D5400_14250</name>
</gene>
<sequence>MGIRFLVDPRDVPPEKAARRLGLELEQFEQLLPRLLSRGFPPSDPDTGNFDLDAIDEWRARRHRRGLPPVEAHAQDSGLVRARLERMGG</sequence>
<dbReference type="EMBL" id="CP032509">
    <property type="protein sequence ID" value="AZN72284.1"/>
    <property type="molecule type" value="Genomic_DNA"/>
</dbReference>
<feature type="region of interest" description="Disordered" evidence="1">
    <location>
        <begin position="69"/>
        <end position="89"/>
    </location>
</feature>
<dbReference type="KEGG" id="abaw:D5400_14250"/>